<dbReference type="Proteomes" id="UP000095746">
    <property type="component" value="Unassembled WGS sequence"/>
</dbReference>
<name>A0A174ST04_FLAPL</name>
<reference evidence="1 2" key="1">
    <citation type="submission" date="2015-09" db="EMBL/GenBank/DDBJ databases">
        <authorList>
            <consortium name="Pathogen Informatics"/>
        </authorList>
    </citation>
    <scope>NUCLEOTIDE SEQUENCE [LARGE SCALE GENOMIC DNA]</scope>
    <source>
        <strain evidence="1 2">2789STDY5608854</strain>
    </source>
</reference>
<organism evidence="1 2">
    <name type="scientific">Flavonifractor plautii</name>
    <name type="common">Fusobacterium plautii</name>
    <dbReference type="NCBI Taxonomy" id="292800"/>
    <lineage>
        <taxon>Bacteria</taxon>
        <taxon>Bacillati</taxon>
        <taxon>Bacillota</taxon>
        <taxon>Clostridia</taxon>
        <taxon>Eubacteriales</taxon>
        <taxon>Oscillospiraceae</taxon>
        <taxon>Flavonifractor</taxon>
    </lineage>
</organism>
<gene>
    <name evidence="1" type="ORF">ERS852411_03864</name>
</gene>
<proteinExistence type="predicted"/>
<evidence type="ECO:0000313" key="1">
    <source>
        <dbReference type="EMBL" id="CUQ00934.1"/>
    </source>
</evidence>
<sequence length="89" mass="9822">MISSGHFSMTVRMMCLIMASATSMSPLRSQKAISGSIIQNSAAWRWVLEFSARKVGPKVYTSPKAMAKFSALSWPETVRLAGLPKKSWL</sequence>
<dbReference type="EMBL" id="CYZT01000617">
    <property type="protein sequence ID" value="CUQ00934.1"/>
    <property type="molecule type" value="Genomic_DNA"/>
</dbReference>
<accession>A0A174ST04</accession>
<evidence type="ECO:0000313" key="2">
    <source>
        <dbReference type="Proteomes" id="UP000095746"/>
    </source>
</evidence>
<protein>
    <submittedName>
        <fullName evidence="1">Uncharacterized protein</fullName>
    </submittedName>
</protein>
<dbReference type="AlphaFoldDB" id="A0A174ST04"/>